<evidence type="ECO:0000256" key="1">
    <source>
        <dbReference type="SAM" id="Phobius"/>
    </source>
</evidence>
<sequence length="95" mass="10785">MNLIFSLLLIAIATYASYLISEKQIRCTLQSKWFVLAQHPTLTRIGALLLFSIAVFLLIQHYGVSIGFASFWVLASPLIFFFILYINPLKSTQKS</sequence>
<evidence type="ECO:0000313" key="2">
    <source>
        <dbReference type="EMBL" id="CAB1212153.1"/>
    </source>
</evidence>
<keyword evidence="1" id="KW-0812">Transmembrane</keyword>
<evidence type="ECO:0008006" key="4">
    <source>
        <dbReference type="Google" id="ProtNLM"/>
    </source>
</evidence>
<dbReference type="EMBL" id="CADDTS010000020">
    <property type="protein sequence ID" value="CAB1212153.1"/>
    <property type="molecule type" value="Genomic_DNA"/>
</dbReference>
<keyword evidence="1" id="KW-1133">Transmembrane helix</keyword>
<keyword evidence="1" id="KW-0472">Membrane</keyword>
<protein>
    <recommendedName>
        <fullName evidence="4">DUF1634 domain-containing protein</fullName>
    </recommendedName>
</protein>
<proteinExistence type="predicted"/>
<dbReference type="RefSeq" id="WP_174558940.1">
    <property type="nucleotide sequence ID" value="NZ_CADDTS010000020.1"/>
</dbReference>
<reference evidence="2 3" key="1">
    <citation type="submission" date="2020-02" db="EMBL/GenBank/DDBJ databases">
        <authorList>
            <person name="Chaudhuri R."/>
        </authorList>
    </citation>
    <scope>NUCLEOTIDE SEQUENCE [LARGE SCALE GENOMIC DNA]</scope>
    <source>
        <strain evidence="2">SFB21</strain>
    </source>
</reference>
<feature type="transmembrane region" description="Helical" evidence="1">
    <location>
        <begin position="40"/>
        <end position="59"/>
    </location>
</feature>
<name>A0A811GBG4_9GAMM</name>
<dbReference type="AlphaFoldDB" id="A0A811GBG4"/>
<comment type="caution">
    <text evidence="2">The sequence shown here is derived from an EMBL/GenBank/DDBJ whole genome shotgun (WGS) entry which is preliminary data.</text>
</comment>
<organism evidence="2 3">
    <name type="scientific">Acinetobacter bouvetii</name>
    <dbReference type="NCBI Taxonomy" id="202951"/>
    <lineage>
        <taxon>Bacteria</taxon>
        <taxon>Pseudomonadati</taxon>
        <taxon>Pseudomonadota</taxon>
        <taxon>Gammaproteobacteria</taxon>
        <taxon>Moraxellales</taxon>
        <taxon>Moraxellaceae</taxon>
        <taxon>Acinetobacter</taxon>
    </lineage>
</organism>
<accession>A0A811GBG4</accession>
<dbReference type="Proteomes" id="UP000489961">
    <property type="component" value="Unassembled WGS sequence"/>
</dbReference>
<evidence type="ECO:0000313" key="3">
    <source>
        <dbReference type="Proteomes" id="UP000489961"/>
    </source>
</evidence>
<feature type="transmembrane region" description="Helical" evidence="1">
    <location>
        <begin position="66"/>
        <end position="86"/>
    </location>
</feature>
<gene>
    <name evidence="2" type="ORF">SFB21_0992</name>
</gene>